<feature type="repeat" description="WD" evidence="3">
    <location>
        <begin position="1529"/>
        <end position="1563"/>
    </location>
</feature>
<evidence type="ECO:0000313" key="6">
    <source>
        <dbReference type="EMBL" id="KZL47740.1"/>
    </source>
</evidence>
<name>A0A166I1R2_NODSP</name>
<dbReference type="PRINTS" id="PR00320">
    <property type="entry name" value="GPROTEINBRPT"/>
</dbReference>
<evidence type="ECO:0000256" key="1">
    <source>
        <dbReference type="ARBA" id="ARBA00022574"/>
    </source>
</evidence>
<dbReference type="OrthoDB" id="414840at2"/>
<feature type="repeat" description="WD" evidence="3">
    <location>
        <begin position="1406"/>
        <end position="1440"/>
    </location>
</feature>
<feature type="repeat" description="WD" evidence="3">
    <location>
        <begin position="1324"/>
        <end position="1355"/>
    </location>
</feature>
<feature type="repeat" description="WD" evidence="3">
    <location>
        <begin position="1242"/>
        <end position="1276"/>
    </location>
</feature>
<feature type="repeat" description="WD" evidence="3">
    <location>
        <begin position="1570"/>
        <end position="1604"/>
    </location>
</feature>
<dbReference type="SUPFAM" id="SSF50978">
    <property type="entry name" value="WD40 repeat-like"/>
    <property type="match status" value="2"/>
</dbReference>
<feature type="repeat" description="WD" evidence="3">
    <location>
        <begin position="1283"/>
        <end position="1315"/>
    </location>
</feature>
<dbReference type="SUPFAM" id="SSF52540">
    <property type="entry name" value="P-loop containing nucleoside triphosphate hydrolases"/>
    <property type="match status" value="1"/>
</dbReference>
<evidence type="ECO:0000259" key="5">
    <source>
        <dbReference type="Pfam" id="PF20703"/>
    </source>
</evidence>
<feature type="repeat" description="WD" evidence="3">
    <location>
        <begin position="1119"/>
        <end position="1150"/>
    </location>
</feature>
<dbReference type="InterPro" id="IPR020472">
    <property type="entry name" value="WD40_PAC1"/>
</dbReference>
<dbReference type="Pfam" id="PF20703">
    <property type="entry name" value="nSTAND1"/>
    <property type="match status" value="1"/>
</dbReference>
<dbReference type="PROSITE" id="PS50294">
    <property type="entry name" value="WD_REPEATS_REGION"/>
    <property type="match status" value="13"/>
</dbReference>
<evidence type="ECO:0000313" key="7">
    <source>
        <dbReference type="Proteomes" id="UP000076555"/>
    </source>
</evidence>
<feature type="repeat" description="WD" evidence="3">
    <location>
        <begin position="1653"/>
        <end position="1694"/>
    </location>
</feature>
<gene>
    <name evidence="6" type="ORF">A2T98_21600</name>
</gene>
<dbReference type="InterPro" id="IPR027417">
    <property type="entry name" value="P-loop_NTPase"/>
</dbReference>
<keyword evidence="1 3" id="KW-0853">WD repeat</keyword>
<evidence type="ECO:0000259" key="4">
    <source>
        <dbReference type="Pfam" id="PF00656"/>
    </source>
</evidence>
<dbReference type="InterPro" id="IPR011600">
    <property type="entry name" value="Pept_C14_caspase"/>
</dbReference>
<dbReference type="InterPro" id="IPR001680">
    <property type="entry name" value="WD40_rpt"/>
</dbReference>
<dbReference type="InterPro" id="IPR015943">
    <property type="entry name" value="WD40/YVTN_repeat-like_dom_sf"/>
</dbReference>
<dbReference type="Proteomes" id="UP000076555">
    <property type="component" value="Unassembled WGS sequence"/>
</dbReference>
<dbReference type="InterPro" id="IPR049052">
    <property type="entry name" value="nSTAND1"/>
</dbReference>
<dbReference type="FunFam" id="2.130.10.10:FF:000228">
    <property type="entry name" value="COMPASS-like H3K4 histone methylase component WDR5A"/>
    <property type="match status" value="1"/>
</dbReference>
<keyword evidence="2" id="KW-0677">Repeat</keyword>
<accession>A0A166I1R2</accession>
<dbReference type="EMBL" id="LWAJ01000284">
    <property type="protein sequence ID" value="KZL47740.1"/>
    <property type="molecule type" value="Genomic_DNA"/>
</dbReference>
<dbReference type="InterPro" id="IPR036322">
    <property type="entry name" value="WD40_repeat_dom_sf"/>
</dbReference>
<dbReference type="Pfam" id="PF00656">
    <property type="entry name" value="Peptidase_C14"/>
    <property type="match status" value="1"/>
</dbReference>
<feature type="repeat" description="WD" evidence="3">
    <location>
        <begin position="1160"/>
        <end position="1192"/>
    </location>
</feature>
<dbReference type="Gene3D" id="2.130.10.10">
    <property type="entry name" value="YVTN repeat-like/Quinoprotein amine dehydrogenase"/>
    <property type="match status" value="3"/>
</dbReference>
<feature type="domain" description="Peptidase C14 caspase" evidence="4">
    <location>
        <begin position="24"/>
        <end position="234"/>
    </location>
</feature>
<protein>
    <submittedName>
        <fullName evidence="6">Uncharacterized protein</fullName>
    </submittedName>
</protein>
<dbReference type="CDD" id="cd00200">
    <property type="entry name" value="WD40"/>
    <property type="match status" value="2"/>
</dbReference>
<dbReference type="SUPFAM" id="SSF52129">
    <property type="entry name" value="Caspase-like"/>
    <property type="match status" value="1"/>
</dbReference>
<feature type="repeat" description="WD" evidence="3">
    <location>
        <begin position="1201"/>
        <end position="1233"/>
    </location>
</feature>
<feature type="repeat" description="WD" evidence="3">
    <location>
        <begin position="1365"/>
        <end position="1399"/>
    </location>
</feature>
<dbReference type="RefSeq" id="WP_063874528.1">
    <property type="nucleotide sequence ID" value="NZ_CAWMRI010000284.1"/>
</dbReference>
<feature type="repeat" description="WD" evidence="3">
    <location>
        <begin position="1611"/>
        <end position="1652"/>
    </location>
</feature>
<evidence type="ECO:0000256" key="2">
    <source>
        <dbReference type="ARBA" id="ARBA00022737"/>
    </source>
</evidence>
<evidence type="ECO:0000256" key="3">
    <source>
        <dbReference type="PROSITE-ProRule" id="PRU00221"/>
    </source>
</evidence>
<reference evidence="6 7" key="1">
    <citation type="submission" date="2016-04" db="EMBL/GenBank/DDBJ databases">
        <title>Draft Genome Assembly of the Bloom-forming Cyanobacterium Nodularia spumigena Strain CENA596 in Shrimp Production Ponds.</title>
        <authorList>
            <person name="Popin R.V."/>
            <person name="Rigonato J."/>
            <person name="Abreu V.A."/>
            <person name="Andreote A.P."/>
            <person name="Silveira S.B."/>
            <person name="Odebrecht C."/>
            <person name="Fiore M.F."/>
        </authorList>
    </citation>
    <scope>NUCLEOTIDE SEQUENCE [LARGE SCALE GENOMIC DNA]</scope>
    <source>
        <strain evidence="6 7">CENA596</strain>
    </source>
</reference>
<dbReference type="Pfam" id="PF00400">
    <property type="entry name" value="WD40"/>
    <property type="match status" value="13"/>
</dbReference>
<comment type="caution">
    <text evidence="6">The sequence shown here is derived from an EMBL/GenBank/DDBJ whole genome shotgun (WGS) entry which is preliminary data.</text>
</comment>
<organism evidence="6 7">
    <name type="scientific">Nodularia spumigena CENA596</name>
    <dbReference type="NCBI Taxonomy" id="1819295"/>
    <lineage>
        <taxon>Bacteria</taxon>
        <taxon>Bacillati</taxon>
        <taxon>Cyanobacteriota</taxon>
        <taxon>Cyanophyceae</taxon>
        <taxon>Nostocales</taxon>
        <taxon>Nodulariaceae</taxon>
        <taxon>Nodularia</taxon>
    </lineage>
</organism>
<dbReference type="PROSITE" id="PS50082">
    <property type="entry name" value="WD_REPEATS_2"/>
    <property type="match status" value="13"/>
</dbReference>
<sequence length="1728" mass="190929">MSPLGVATSHSTHILEMGEAQLWLLLVGVNKYQDKRLPSLRYSAVDCQGLAAALADATQGFPQTEQRVHHDLTSRLPTLSTVRASLNHITAAAQPRDTILFYFSGHGMLEPNSQQAFLCLADTQTDELFHTGLGLQEILQVLGNSQAQTQLVWLDACHSGSLTFRGARSEINTPSLPNPTSGMVELLRQRAKQSKGFYALLSCDTNQQSWEFPELGHGVFTYYLMRGLRGEAADPQGLIDADGLYRYVYHQTRQYIEQTNQQLRLINQQNKSRGDTNIYSEYPQQTPKRIVEGVGEVILGLKPALVESSSCRQALILEGLGNNQTTLAVSKLLRGMGNFELEYWPRSLELTTQDLHSTIQACLQTTESAPQNHPRIFATVLLYLRGRLEETEAGEPALVLAENIRLSRSWLRQQLRRSTYAQQIIILDCPVVANGKHPLQDWVEDLQLGFEQGQCIIAAASPKNHPAQFAQALRSTLEAAPPQRSLSAAAWITQLQLSCHHDLPLHIWLSGTQGVIEVIPSNSGNRGIQSTGSVDLGLCPYRGLRAFGEEDAQYFYGREVVVQQLIRDLEQKSFIAVVGASGSGKSSVVQGGLIAQLRRGKLLPGSEDWWMRSFRPGVNPLQALSRRLVDSGTEKEKAYQQLQLEGMLFQEVEGLAHWVRHRPEPMVVLVVDQFEELFTIAPSEDRQRFLAVVLGALESLPEKFKLIITLRADFIAPCLEVPKLVKLLQQSSLLLPPCLTEEEYRRIIINPAEQVGLTVEAELVEVLLQELQHSPGDLPLLEFVLEQLWEYRENGAITLQAYQQHLGGIKGALESKAQSVYHSLDPEAQECARWIFLSLTQLGEGTEDTRRRVLKSELIVKKYPVALVERTLQVLIAAKLVVVNLEEDAGAFGDRKKAGGQGAGSRGEEVGLVTQSSLLSASFAPVTIEVAHEVLIRYWSTLRWWLEENRAILRSHRQIAQAATLWSNSGEQPDFLLQGVRLAEAEEIYVNYTDEVSVDVQRFIQACLIERQRQQQKEKNRLRKAQRTVGIMSILGLTAFSLAVLAYQQTQKAQLREIQALNSLSENFLLSHQQLEALVTSLKAGREVQKITPGIPKNIQAETANILQQAVYGTQERNRLSHNSWVSSVSFSPDGQILASGYADNSIKLWGSNGSLLATLTEHQDSVNSLSFSPNGKMLASASSDNSIKLWSRDGKLLTTLIGHIHGVNSVRFSPNGEVLASGSNDNTAKLWSRNGKLLVNFIGHNGSVKSVSFSPEGDTMASASDDGTVKLWSLDGRLLSTLPASTREVLDVSFSPDGQTIASASADHTIKLWSRDGNLLRTIEGHSGGVWQVKFSPDGKIMASASADKTIKLWTRAGNLLGTLQGHSHEVNSLSFSPDSQRLASASDDNTIRLWKLERNLPQTFYGHKGSVNDVKFTVDGSNITSFSSDNTMKIWNLNGELLQTLPSPIEDVTSISFTRDGKTVALASADQSIQIRQRDGTLLHTLKGHKHWVRSMSFSPDDQILASASADKTIKLWSRDGRLLHTLDGHNGWVTNIQFSPDGKIIASASADKTIKLWSLDGRLLKTFPGHSASIWSINFAPDGKTIASASDDTTVKLWNLDGSLLQTFQGHSGLVTHVSFSADGKMLASASDDDTIKLWNINSGILLKTFFGHNGDVKSVNFSPDGKMLVSGGQDATIKLWNLQEIELQTLNLNQLLNHACDRLGDYFQTNSNITTEEYELCFGD</sequence>
<dbReference type="Gene3D" id="3.40.50.1460">
    <property type="match status" value="1"/>
</dbReference>
<dbReference type="PANTHER" id="PTHR14604">
    <property type="entry name" value="WD40 REPEAT PF20"/>
    <property type="match status" value="1"/>
</dbReference>
<feature type="repeat" description="WD" evidence="3">
    <location>
        <begin position="1488"/>
        <end position="1520"/>
    </location>
</feature>
<dbReference type="PROSITE" id="PS00678">
    <property type="entry name" value="WD_REPEATS_1"/>
    <property type="match status" value="3"/>
</dbReference>
<dbReference type="GO" id="GO:0006508">
    <property type="term" value="P:proteolysis"/>
    <property type="evidence" value="ECO:0007669"/>
    <property type="project" value="InterPro"/>
</dbReference>
<dbReference type="InterPro" id="IPR029030">
    <property type="entry name" value="Caspase-like_dom_sf"/>
</dbReference>
<dbReference type="GO" id="GO:0004197">
    <property type="term" value="F:cysteine-type endopeptidase activity"/>
    <property type="evidence" value="ECO:0007669"/>
    <property type="project" value="InterPro"/>
</dbReference>
<dbReference type="InterPro" id="IPR050995">
    <property type="entry name" value="WD-F-box_domain-protein"/>
</dbReference>
<proteinExistence type="predicted"/>
<dbReference type="PANTHER" id="PTHR14604:SF4">
    <property type="entry name" value="F-BOX DOMAIN-CONTAINING PROTEIN"/>
    <property type="match status" value="1"/>
</dbReference>
<dbReference type="SMART" id="SM00320">
    <property type="entry name" value="WD40"/>
    <property type="match status" value="14"/>
</dbReference>
<dbReference type="InterPro" id="IPR019775">
    <property type="entry name" value="WD40_repeat_CS"/>
</dbReference>
<feature type="domain" description="Novel STAND NTPase 1" evidence="5">
    <location>
        <begin position="540"/>
        <end position="973"/>
    </location>
</feature>
<dbReference type="Gene3D" id="3.40.50.300">
    <property type="entry name" value="P-loop containing nucleotide triphosphate hydrolases"/>
    <property type="match status" value="1"/>
</dbReference>